<dbReference type="AlphaFoldDB" id="A0A0C9WDX8"/>
<dbReference type="HOGENOM" id="CLU_049783_0_0_1"/>
<dbReference type="PROSITE" id="PS50833">
    <property type="entry name" value="BRIX"/>
    <property type="match status" value="1"/>
</dbReference>
<dbReference type="PANTHER" id="PTHR12728">
    <property type="entry name" value="BRIX DOMAIN CONTAINING PROTEIN"/>
    <property type="match status" value="1"/>
</dbReference>
<name>A0A0C9WDX8_9AGAM</name>
<accession>A0A0C9WDX8</accession>
<proteinExistence type="inferred from homology"/>
<dbReference type="Pfam" id="PF04427">
    <property type="entry name" value="Brix"/>
    <property type="match status" value="1"/>
</dbReference>
<sequence>MLRTVKPRNARSKRALEAREPKEVEDARTAIFVRGTHTGEVVNAAMTELMALKRPNAISFSRKNVIRPFEDAASLEFWSQKNDASMFLVGQSTKKRPNGIIIARTFDSKVLDMCELGVDKFVSMSEFKTPKSTPGHKPMMHFASELFDTHPRFIQLKSLLMDFFNAEVVDSICLPGLEHIISVSVAPSPPQQNTAVSLGGAQADDSKNLPKVHLRTYTVKLLPSGTRIPRVELTEMGPSLDLSLRRCQEADPEMMKAALKRPKLKKQDLEKGLGKKKKNMEVDEMGDLRGRVHIAKQDLNNLQTRKMKGLKARPEEDGGDTEDSADDSEDEDVSSRRKKRRQE</sequence>
<dbReference type="GO" id="GO:0019843">
    <property type="term" value="F:rRNA binding"/>
    <property type="evidence" value="ECO:0007669"/>
    <property type="project" value="UniProtKB-UniRule"/>
</dbReference>
<dbReference type="EMBL" id="KN839851">
    <property type="protein sequence ID" value="KIJ63441.1"/>
    <property type="molecule type" value="Genomic_DNA"/>
</dbReference>
<keyword evidence="3 4" id="KW-0539">Nucleus</keyword>
<feature type="compositionally biased region" description="Basic residues" evidence="5">
    <location>
        <begin position="1"/>
        <end position="13"/>
    </location>
</feature>
<evidence type="ECO:0000259" key="6">
    <source>
        <dbReference type="PROSITE" id="PS50833"/>
    </source>
</evidence>
<feature type="compositionally biased region" description="Acidic residues" evidence="5">
    <location>
        <begin position="317"/>
        <end position="332"/>
    </location>
</feature>
<protein>
    <recommendedName>
        <fullName evidence="4">Ribosome production factor 2 homolog</fullName>
    </recommendedName>
    <alternativeName>
        <fullName evidence="4">Ribosome biogenesis protein RPF2 homolog</fullName>
    </alternativeName>
</protein>
<feature type="region of interest" description="Disordered" evidence="5">
    <location>
        <begin position="294"/>
        <end position="343"/>
    </location>
</feature>
<evidence type="ECO:0000256" key="2">
    <source>
        <dbReference type="ARBA" id="ARBA00010782"/>
    </source>
</evidence>
<organism evidence="7 8">
    <name type="scientific">Hydnomerulius pinastri MD-312</name>
    <dbReference type="NCBI Taxonomy" id="994086"/>
    <lineage>
        <taxon>Eukaryota</taxon>
        <taxon>Fungi</taxon>
        <taxon>Dikarya</taxon>
        <taxon>Basidiomycota</taxon>
        <taxon>Agaricomycotina</taxon>
        <taxon>Agaricomycetes</taxon>
        <taxon>Agaricomycetidae</taxon>
        <taxon>Boletales</taxon>
        <taxon>Boletales incertae sedis</taxon>
        <taxon>Leucogyrophana</taxon>
    </lineage>
</organism>
<reference evidence="7 8" key="1">
    <citation type="submission" date="2014-04" db="EMBL/GenBank/DDBJ databases">
        <title>Evolutionary Origins and Diversification of the Mycorrhizal Mutualists.</title>
        <authorList>
            <consortium name="DOE Joint Genome Institute"/>
            <consortium name="Mycorrhizal Genomics Consortium"/>
            <person name="Kohler A."/>
            <person name="Kuo A."/>
            <person name="Nagy L.G."/>
            <person name="Floudas D."/>
            <person name="Copeland A."/>
            <person name="Barry K.W."/>
            <person name="Cichocki N."/>
            <person name="Veneault-Fourrey C."/>
            <person name="LaButti K."/>
            <person name="Lindquist E.A."/>
            <person name="Lipzen A."/>
            <person name="Lundell T."/>
            <person name="Morin E."/>
            <person name="Murat C."/>
            <person name="Riley R."/>
            <person name="Ohm R."/>
            <person name="Sun H."/>
            <person name="Tunlid A."/>
            <person name="Henrissat B."/>
            <person name="Grigoriev I.V."/>
            <person name="Hibbett D.S."/>
            <person name="Martin F."/>
        </authorList>
    </citation>
    <scope>NUCLEOTIDE SEQUENCE [LARGE SCALE GENOMIC DNA]</scope>
    <source>
        <strain evidence="7 8">MD-312</strain>
    </source>
</reference>
<comment type="subcellular location">
    <subcellularLocation>
        <location evidence="1 4">Nucleus</location>
        <location evidence="1 4">Nucleolus</location>
    </subcellularLocation>
</comment>
<dbReference type="GO" id="GO:0000027">
    <property type="term" value="P:ribosomal large subunit assembly"/>
    <property type="evidence" value="ECO:0007669"/>
    <property type="project" value="InterPro"/>
</dbReference>
<comment type="similarity">
    <text evidence="2 4">Belongs to the RPF2 family.</text>
</comment>
<dbReference type="GO" id="GO:0005730">
    <property type="term" value="C:nucleolus"/>
    <property type="evidence" value="ECO:0007669"/>
    <property type="project" value="UniProtKB-SubCell"/>
</dbReference>
<dbReference type="SMART" id="SM00879">
    <property type="entry name" value="Brix"/>
    <property type="match status" value="1"/>
</dbReference>
<dbReference type="Proteomes" id="UP000053820">
    <property type="component" value="Unassembled WGS sequence"/>
</dbReference>
<dbReference type="OrthoDB" id="407658at2759"/>
<feature type="region of interest" description="Disordered" evidence="5">
    <location>
        <begin position="1"/>
        <end position="22"/>
    </location>
</feature>
<gene>
    <name evidence="7" type="ORF">HYDPIDRAFT_176106</name>
</gene>
<evidence type="ECO:0000313" key="7">
    <source>
        <dbReference type="EMBL" id="KIJ63441.1"/>
    </source>
</evidence>
<evidence type="ECO:0000256" key="3">
    <source>
        <dbReference type="ARBA" id="ARBA00023242"/>
    </source>
</evidence>
<dbReference type="InterPro" id="IPR039770">
    <property type="entry name" value="Rpf2"/>
</dbReference>
<feature type="domain" description="Brix" evidence="6">
    <location>
        <begin position="28"/>
        <end position="253"/>
    </location>
</feature>
<evidence type="ECO:0000256" key="5">
    <source>
        <dbReference type="SAM" id="MobiDB-lite"/>
    </source>
</evidence>
<dbReference type="GO" id="GO:0000463">
    <property type="term" value="P:maturation of LSU-rRNA from tricistronic rRNA transcript (SSU-rRNA, 5.8S rRNA, LSU-rRNA)"/>
    <property type="evidence" value="ECO:0007669"/>
    <property type="project" value="TreeGrafter"/>
</dbReference>
<evidence type="ECO:0000256" key="1">
    <source>
        <dbReference type="ARBA" id="ARBA00004604"/>
    </source>
</evidence>
<evidence type="ECO:0000256" key="4">
    <source>
        <dbReference type="RuleBase" id="RU367086"/>
    </source>
</evidence>
<dbReference type="PANTHER" id="PTHR12728:SF0">
    <property type="entry name" value="RIBOSOME PRODUCTION FACTOR 2 HOMOLOG"/>
    <property type="match status" value="1"/>
</dbReference>
<dbReference type="InterPro" id="IPR007109">
    <property type="entry name" value="Brix"/>
</dbReference>
<evidence type="ECO:0000313" key="8">
    <source>
        <dbReference type="Proteomes" id="UP000053820"/>
    </source>
</evidence>
<keyword evidence="8" id="KW-1185">Reference proteome</keyword>